<feature type="region of interest" description="Disordered" evidence="1">
    <location>
        <begin position="594"/>
        <end position="621"/>
    </location>
</feature>
<feature type="transmembrane region" description="Helical" evidence="2">
    <location>
        <begin position="12"/>
        <end position="36"/>
    </location>
</feature>
<protein>
    <submittedName>
        <fullName evidence="4">VWA domain-containing protein</fullName>
    </submittedName>
</protein>
<feature type="domain" description="VWFA" evidence="3">
    <location>
        <begin position="722"/>
        <end position="934"/>
    </location>
</feature>
<feature type="transmembrane region" description="Helical" evidence="2">
    <location>
        <begin position="307"/>
        <end position="325"/>
    </location>
</feature>
<evidence type="ECO:0000259" key="3">
    <source>
        <dbReference type="PROSITE" id="PS50234"/>
    </source>
</evidence>
<dbReference type="SUPFAM" id="SSF53300">
    <property type="entry name" value="vWA-like"/>
    <property type="match status" value="1"/>
</dbReference>
<feature type="transmembrane region" description="Helical" evidence="2">
    <location>
        <begin position="48"/>
        <end position="66"/>
    </location>
</feature>
<evidence type="ECO:0000313" key="5">
    <source>
        <dbReference type="Proteomes" id="UP000625527"/>
    </source>
</evidence>
<dbReference type="SMART" id="SM00327">
    <property type="entry name" value="VWA"/>
    <property type="match status" value="1"/>
</dbReference>
<dbReference type="PROSITE" id="PS50234">
    <property type="entry name" value="VWFA"/>
    <property type="match status" value="1"/>
</dbReference>
<dbReference type="CDD" id="cd00198">
    <property type="entry name" value="vWFA"/>
    <property type="match status" value="1"/>
</dbReference>
<keyword evidence="5" id="KW-1185">Reference proteome</keyword>
<evidence type="ECO:0000256" key="2">
    <source>
        <dbReference type="SAM" id="Phobius"/>
    </source>
</evidence>
<evidence type="ECO:0000256" key="1">
    <source>
        <dbReference type="SAM" id="MobiDB-lite"/>
    </source>
</evidence>
<dbReference type="InterPro" id="IPR002035">
    <property type="entry name" value="VWF_A"/>
</dbReference>
<reference evidence="4 5" key="1">
    <citation type="submission" date="2020-10" db="EMBL/GenBank/DDBJ databases">
        <title>Myceligenerans pegani sp. nov., an endophytic actinomycete isolated from Peganum harmala L. in Xinjiang, China.</title>
        <authorList>
            <person name="Xin L."/>
        </authorList>
    </citation>
    <scope>NUCLEOTIDE SEQUENCE [LARGE SCALE GENOMIC DNA]</scope>
    <source>
        <strain evidence="4 5">TRM65318</strain>
    </source>
</reference>
<name>A0ABR9MXM8_9MICO</name>
<gene>
    <name evidence="4" type="ORF">IHE71_07385</name>
</gene>
<feature type="region of interest" description="Disordered" evidence="1">
    <location>
        <begin position="939"/>
        <end position="960"/>
    </location>
</feature>
<keyword evidence="2" id="KW-1133">Transmembrane helix</keyword>
<dbReference type="EMBL" id="JADAQT010000065">
    <property type="protein sequence ID" value="MBE1875527.1"/>
    <property type="molecule type" value="Genomic_DNA"/>
</dbReference>
<comment type="caution">
    <text evidence="4">The sequence shown here is derived from an EMBL/GenBank/DDBJ whole genome shotgun (WGS) entry which is preliminary data.</text>
</comment>
<feature type="compositionally biased region" description="Low complexity" evidence="1">
    <location>
        <begin position="599"/>
        <end position="621"/>
    </location>
</feature>
<organism evidence="4 5">
    <name type="scientific">Myceligenerans pegani</name>
    <dbReference type="NCBI Taxonomy" id="2776917"/>
    <lineage>
        <taxon>Bacteria</taxon>
        <taxon>Bacillati</taxon>
        <taxon>Actinomycetota</taxon>
        <taxon>Actinomycetes</taxon>
        <taxon>Micrococcales</taxon>
        <taxon>Promicromonosporaceae</taxon>
        <taxon>Myceligenerans</taxon>
    </lineage>
</organism>
<proteinExistence type="predicted"/>
<dbReference type="Gene3D" id="3.40.50.410">
    <property type="entry name" value="von Willebrand factor, type A domain"/>
    <property type="match status" value="1"/>
</dbReference>
<dbReference type="Pfam" id="PF13531">
    <property type="entry name" value="SBP_bac_11"/>
    <property type="match status" value="1"/>
</dbReference>
<feature type="region of interest" description="Disordered" evidence="1">
    <location>
        <begin position="769"/>
        <end position="793"/>
    </location>
</feature>
<sequence>MRTPRILDREPFVRYLKIVVRSVTYTVAAVMSSAFVETLSSGEFLTDPAFWLAVLVIVGPEVLIQVGQGNTARARFAQTRSAVAIVYDTHDRYVGLGVVVTPRRVLVPQHVAVRGTPPEPAAFRVAFPLIESAASPWDYQRTVRHVGGDDQEMIAALDVPRGERLPRRVLPFRLAAPSAGAAVHVFGRPAGAASWDTAVLSGRVELSDDRGVIRVILDSGTEVAENADLVGAPVVDDQTGRLLGILDTAPAPGATVLTGRSAPSFAALNVPAPRFVRMVRTVVSGVNLWTMRRVALVRAWANRNQRGLATAAVAVLTVAVTLWAASASRLLPPWLTPGPDRCVALDVSSSTEKDEIVTDLAAEFSRHRYVGLGCVDVRVHGLTSGATMEALAGDWDARMIRENVGAGQSVNPPPPDLWLPTSSLWHGLLADEPAPRFATLGPVTSSVMSVAVPESRLGTWPEVSWAAIHERAVEAGDTGVGGGDENAAGAPDDDVLLGRDNPLWSTSGLAETIAVYDAAVGATLDTPHPVTTDLLRDRRVIEWVRSLEGSSRSHGAEATLYLEDLYCGAVPPVDAVVIEEQLAFQYNQGRPAGRAAPCLGTDDPPGTDGLPGTDAPPGADDPLVALQPAEGTVRLDHPFLVRTGLGDDERRAAEAFYRFLTHEDQQDRFRAEGFRDRDDATTPTGTLRDVVRAEPARLITPPATDVVRAMRYGWEGFTKRAQVVVLVDDSPSMAGAPLEEAMATTCRIVARLSADDEVAVWSLSAGAADRPDVAPAGDGDARGLCDPDDDVPDPGWRDALPVSTGEGTALLDAIGDAHRYLGAQVPETSEDERVQAVIVITDGRDGRFSERAGTGAAVAETSTDGREPDETLDATLSALGTAERPVRVYPVAAGHEPDRCLLARIEDGTGARPSLAASGAGGIDDLMLAVFSNVGGLGSPGDLPTLRDDGTAAATQACAE</sequence>
<dbReference type="InterPro" id="IPR036465">
    <property type="entry name" value="vWFA_dom_sf"/>
</dbReference>
<keyword evidence="2" id="KW-0472">Membrane</keyword>
<keyword evidence="2" id="KW-0812">Transmembrane</keyword>
<dbReference type="RefSeq" id="WP_192862096.1">
    <property type="nucleotide sequence ID" value="NZ_JADAQT010000065.1"/>
</dbReference>
<evidence type="ECO:0000313" key="4">
    <source>
        <dbReference type="EMBL" id="MBE1875527.1"/>
    </source>
</evidence>
<accession>A0ABR9MXM8</accession>
<dbReference type="Proteomes" id="UP000625527">
    <property type="component" value="Unassembled WGS sequence"/>
</dbReference>